<dbReference type="AlphaFoldDB" id="A0A812MMP4"/>
<name>A0A812MMP4_SYMPI</name>
<sequence>MAALRRDLVLPEDVGEQLQYALMAVKEPKTRFRTARHQSLKVDQPQLVDVVRLAFSNFDPDAKLWGWSGSTLRSRFKKLLAALGLQSGILPGVRDLDLGSLRAGGATWLMNVTENPDFVRRRGRWINNKVMDIYVQEVSAILFLPRLPAALKAKIFSLANGLNEAIAFAKNCMQMKLDSGTWFFLACRGVMP</sequence>
<evidence type="ECO:0000313" key="2">
    <source>
        <dbReference type="Proteomes" id="UP000649617"/>
    </source>
</evidence>
<gene>
    <name evidence="1" type="ORF">SPIL2461_LOCUS5800</name>
</gene>
<evidence type="ECO:0000313" key="1">
    <source>
        <dbReference type="EMBL" id="CAE7267325.1"/>
    </source>
</evidence>
<dbReference type="OrthoDB" id="410133at2759"/>
<comment type="caution">
    <text evidence="1">The sequence shown here is derived from an EMBL/GenBank/DDBJ whole genome shotgun (WGS) entry which is preliminary data.</text>
</comment>
<organism evidence="1 2">
    <name type="scientific">Symbiodinium pilosum</name>
    <name type="common">Dinoflagellate</name>
    <dbReference type="NCBI Taxonomy" id="2952"/>
    <lineage>
        <taxon>Eukaryota</taxon>
        <taxon>Sar</taxon>
        <taxon>Alveolata</taxon>
        <taxon>Dinophyceae</taxon>
        <taxon>Suessiales</taxon>
        <taxon>Symbiodiniaceae</taxon>
        <taxon>Symbiodinium</taxon>
    </lineage>
</organism>
<dbReference type="GO" id="GO:0003677">
    <property type="term" value="F:DNA binding"/>
    <property type="evidence" value="ECO:0007669"/>
    <property type="project" value="InterPro"/>
</dbReference>
<accession>A0A812MMP4</accession>
<dbReference type="SUPFAM" id="SSF56349">
    <property type="entry name" value="DNA breaking-rejoining enzymes"/>
    <property type="match status" value="1"/>
</dbReference>
<reference evidence="1" key="1">
    <citation type="submission" date="2021-02" db="EMBL/GenBank/DDBJ databases">
        <authorList>
            <person name="Dougan E. K."/>
            <person name="Rhodes N."/>
            <person name="Thang M."/>
            <person name="Chan C."/>
        </authorList>
    </citation>
    <scope>NUCLEOTIDE SEQUENCE</scope>
</reference>
<dbReference type="Proteomes" id="UP000649617">
    <property type="component" value="Unassembled WGS sequence"/>
</dbReference>
<dbReference type="EMBL" id="CAJNIZ010008432">
    <property type="protein sequence ID" value="CAE7267325.1"/>
    <property type="molecule type" value="Genomic_DNA"/>
</dbReference>
<keyword evidence="2" id="KW-1185">Reference proteome</keyword>
<dbReference type="InterPro" id="IPR011010">
    <property type="entry name" value="DNA_brk_join_enz"/>
</dbReference>
<protein>
    <submittedName>
        <fullName evidence="1">Uncharacterized protein</fullName>
    </submittedName>
</protein>
<proteinExistence type="predicted"/>